<proteinExistence type="inferred from homology"/>
<name>A0A6J4LH35_9ACTN</name>
<dbReference type="Gene3D" id="3.60.140.10">
    <property type="entry name" value="CNF1/YfiH-like putative cysteine hydrolases"/>
    <property type="match status" value="1"/>
</dbReference>
<organism evidence="13">
    <name type="scientific">uncultured Nocardioidaceae bacterium</name>
    <dbReference type="NCBI Taxonomy" id="253824"/>
    <lineage>
        <taxon>Bacteria</taxon>
        <taxon>Bacillati</taxon>
        <taxon>Actinomycetota</taxon>
        <taxon>Actinomycetes</taxon>
        <taxon>Propionibacteriales</taxon>
        <taxon>Nocardioidaceae</taxon>
        <taxon>environmental samples</taxon>
    </lineage>
</organism>
<gene>
    <name evidence="13" type="ORF">AVDCRST_MAG72-393</name>
</gene>
<protein>
    <recommendedName>
        <fullName evidence="12">Purine nucleoside phosphorylase</fullName>
    </recommendedName>
</protein>
<dbReference type="InterPro" id="IPR003730">
    <property type="entry name" value="Cu_polyphenol_OxRdtase"/>
</dbReference>
<dbReference type="InterPro" id="IPR038371">
    <property type="entry name" value="Cu_polyphenol_OxRdtase_sf"/>
</dbReference>
<comment type="catalytic activity">
    <reaction evidence="9">
        <text>adenosine + H2O + H(+) = inosine + NH4(+)</text>
        <dbReference type="Rhea" id="RHEA:24408"/>
        <dbReference type="ChEBI" id="CHEBI:15377"/>
        <dbReference type="ChEBI" id="CHEBI:15378"/>
        <dbReference type="ChEBI" id="CHEBI:16335"/>
        <dbReference type="ChEBI" id="CHEBI:17596"/>
        <dbReference type="ChEBI" id="CHEBI:28938"/>
        <dbReference type="EC" id="3.5.4.4"/>
    </reaction>
    <physiologicalReaction direction="left-to-right" evidence="9">
        <dbReference type="Rhea" id="RHEA:24409"/>
    </physiologicalReaction>
</comment>
<dbReference type="EMBL" id="CADCUJ010000010">
    <property type="protein sequence ID" value="CAA9332067.1"/>
    <property type="molecule type" value="Genomic_DNA"/>
</dbReference>
<keyword evidence="7" id="KW-0862">Zinc</keyword>
<comment type="catalytic activity">
    <reaction evidence="1">
        <text>inosine + phosphate = alpha-D-ribose 1-phosphate + hypoxanthine</text>
        <dbReference type="Rhea" id="RHEA:27646"/>
        <dbReference type="ChEBI" id="CHEBI:17368"/>
        <dbReference type="ChEBI" id="CHEBI:17596"/>
        <dbReference type="ChEBI" id="CHEBI:43474"/>
        <dbReference type="ChEBI" id="CHEBI:57720"/>
        <dbReference type="EC" id="2.4.2.1"/>
    </reaction>
    <physiologicalReaction direction="left-to-right" evidence="1">
        <dbReference type="Rhea" id="RHEA:27647"/>
    </physiologicalReaction>
</comment>
<dbReference type="AlphaFoldDB" id="A0A6J4LH35"/>
<accession>A0A6J4LH35</accession>
<keyword evidence="5" id="KW-0479">Metal-binding</keyword>
<comment type="function">
    <text evidence="2">Purine nucleoside enzyme that catalyzes the phosphorolysis of adenosine and inosine nucleosides, yielding D-ribose 1-phosphate and the respective free bases, adenine and hypoxanthine. Also catalyzes the phosphorolysis of S-methyl-5'-thioadenosine into adenine and S-methyl-5-thio-alpha-D-ribose 1-phosphate. Also has adenosine deaminase activity.</text>
</comment>
<evidence type="ECO:0000256" key="12">
    <source>
        <dbReference type="RuleBase" id="RU361274"/>
    </source>
</evidence>
<evidence type="ECO:0000256" key="8">
    <source>
        <dbReference type="ARBA" id="ARBA00023008"/>
    </source>
</evidence>
<sequence>MFAFRDTRAAISVAFTDRHGGVSGGPYASLNLGGRSDDPEAVEANLAILARAVSVDGRPPPRLVRVRQVHGAEVLLVDDEFLGSGEASSVEADALVSDRREVALMVRAADCVPVLLADAEAGVVGAAHAGRPGMVAGVVPNTIREMRALGAQRLVAWIGPHVCGACYEVPEQMRAEVAAAVPESYAHTSWGSPSVDLGSGVRAQLEREGVAVVDAARCTMQDENLFSYRRQGAWSGRMAGLVWVRG</sequence>
<evidence type="ECO:0000256" key="9">
    <source>
        <dbReference type="ARBA" id="ARBA00047989"/>
    </source>
</evidence>
<evidence type="ECO:0000313" key="13">
    <source>
        <dbReference type="EMBL" id="CAA9332067.1"/>
    </source>
</evidence>
<dbReference type="GO" id="GO:0017061">
    <property type="term" value="F:S-methyl-5-thioadenosine phosphorylase activity"/>
    <property type="evidence" value="ECO:0007669"/>
    <property type="project" value="UniProtKB-EC"/>
</dbReference>
<dbReference type="GO" id="GO:0005507">
    <property type="term" value="F:copper ion binding"/>
    <property type="evidence" value="ECO:0007669"/>
    <property type="project" value="TreeGrafter"/>
</dbReference>
<evidence type="ECO:0000256" key="11">
    <source>
        <dbReference type="ARBA" id="ARBA00049893"/>
    </source>
</evidence>
<dbReference type="CDD" id="cd16833">
    <property type="entry name" value="YfiH"/>
    <property type="match status" value="1"/>
</dbReference>
<keyword evidence="8" id="KW-0186">Copper</keyword>
<keyword evidence="6" id="KW-0378">Hydrolase</keyword>
<evidence type="ECO:0000256" key="5">
    <source>
        <dbReference type="ARBA" id="ARBA00022723"/>
    </source>
</evidence>
<dbReference type="GO" id="GO:0016787">
    <property type="term" value="F:hydrolase activity"/>
    <property type="evidence" value="ECO:0007669"/>
    <property type="project" value="UniProtKB-KW"/>
</dbReference>
<dbReference type="SUPFAM" id="SSF64438">
    <property type="entry name" value="CNF1/YfiH-like putative cysteine hydrolases"/>
    <property type="match status" value="1"/>
</dbReference>
<evidence type="ECO:0000256" key="4">
    <source>
        <dbReference type="ARBA" id="ARBA00022679"/>
    </source>
</evidence>
<keyword evidence="4" id="KW-0808">Transferase</keyword>
<dbReference type="PANTHER" id="PTHR30616:SF2">
    <property type="entry name" value="PURINE NUCLEOSIDE PHOSPHORYLASE LACC1"/>
    <property type="match status" value="1"/>
</dbReference>
<comment type="catalytic activity">
    <reaction evidence="11">
        <text>S-methyl-5'-thioadenosine + phosphate = 5-(methylsulfanyl)-alpha-D-ribose 1-phosphate + adenine</text>
        <dbReference type="Rhea" id="RHEA:11852"/>
        <dbReference type="ChEBI" id="CHEBI:16708"/>
        <dbReference type="ChEBI" id="CHEBI:17509"/>
        <dbReference type="ChEBI" id="CHEBI:43474"/>
        <dbReference type="ChEBI" id="CHEBI:58533"/>
        <dbReference type="EC" id="2.4.2.28"/>
    </reaction>
    <physiologicalReaction direction="left-to-right" evidence="11">
        <dbReference type="Rhea" id="RHEA:11853"/>
    </physiologicalReaction>
</comment>
<evidence type="ECO:0000256" key="3">
    <source>
        <dbReference type="ARBA" id="ARBA00007353"/>
    </source>
</evidence>
<comment type="similarity">
    <text evidence="3 12">Belongs to the purine nucleoside phosphorylase YfiH/LACC1 family.</text>
</comment>
<evidence type="ECO:0000256" key="7">
    <source>
        <dbReference type="ARBA" id="ARBA00022833"/>
    </source>
</evidence>
<dbReference type="NCBIfam" id="TIGR00726">
    <property type="entry name" value="peptidoglycan editing factor PgeF"/>
    <property type="match status" value="1"/>
</dbReference>
<evidence type="ECO:0000256" key="10">
    <source>
        <dbReference type="ARBA" id="ARBA00048968"/>
    </source>
</evidence>
<dbReference type="Pfam" id="PF02578">
    <property type="entry name" value="Cu-oxidase_4"/>
    <property type="match status" value="1"/>
</dbReference>
<comment type="catalytic activity">
    <reaction evidence="10">
        <text>adenosine + phosphate = alpha-D-ribose 1-phosphate + adenine</text>
        <dbReference type="Rhea" id="RHEA:27642"/>
        <dbReference type="ChEBI" id="CHEBI:16335"/>
        <dbReference type="ChEBI" id="CHEBI:16708"/>
        <dbReference type="ChEBI" id="CHEBI:43474"/>
        <dbReference type="ChEBI" id="CHEBI:57720"/>
        <dbReference type="EC" id="2.4.2.1"/>
    </reaction>
    <physiologicalReaction direction="left-to-right" evidence="10">
        <dbReference type="Rhea" id="RHEA:27643"/>
    </physiologicalReaction>
</comment>
<evidence type="ECO:0000256" key="2">
    <source>
        <dbReference type="ARBA" id="ARBA00003215"/>
    </source>
</evidence>
<dbReference type="InterPro" id="IPR011324">
    <property type="entry name" value="Cytotoxic_necrot_fac-like_cat"/>
</dbReference>
<evidence type="ECO:0000256" key="6">
    <source>
        <dbReference type="ARBA" id="ARBA00022801"/>
    </source>
</evidence>
<reference evidence="13" key="1">
    <citation type="submission" date="2020-02" db="EMBL/GenBank/DDBJ databases">
        <authorList>
            <person name="Meier V. D."/>
        </authorList>
    </citation>
    <scope>NUCLEOTIDE SEQUENCE</scope>
    <source>
        <strain evidence="13">AVDCRST_MAG72</strain>
    </source>
</reference>
<evidence type="ECO:0000256" key="1">
    <source>
        <dbReference type="ARBA" id="ARBA00000553"/>
    </source>
</evidence>
<dbReference type="PANTHER" id="PTHR30616">
    <property type="entry name" value="UNCHARACTERIZED PROTEIN YFIH"/>
    <property type="match status" value="1"/>
</dbReference>